<dbReference type="EMBL" id="UGGO01000001">
    <property type="protein sequence ID" value="STQ44601.1"/>
    <property type="molecule type" value="Genomic_DNA"/>
</dbReference>
<gene>
    <name evidence="1" type="ORF">NCTC12157_02324</name>
</gene>
<name>A0A377NAN6_9GAMM</name>
<organism evidence="1 2">
    <name type="scientific">Ewingella americana</name>
    <dbReference type="NCBI Taxonomy" id="41202"/>
    <lineage>
        <taxon>Bacteria</taxon>
        <taxon>Pseudomonadati</taxon>
        <taxon>Pseudomonadota</taxon>
        <taxon>Gammaproteobacteria</taxon>
        <taxon>Enterobacterales</taxon>
        <taxon>Yersiniaceae</taxon>
        <taxon>Ewingella</taxon>
    </lineage>
</organism>
<accession>A0A377NAN6</accession>
<reference evidence="1 2" key="1">
    <citation type="submission" date="2018-06" db="EMBL/GenBank/DDBJ databases">
        <authorList>
            <consortium name="Pathogen Informatics"/>
            <person name="Doyle S."/>
        </authorList>
    </citation>
    <scope>NUCLEOTIDE SEQUENCE [LARGE SCALE GENOMIC DNA]</scope>
    <source>
        <strain evidence="1 2">NCTC12157</strain>
    </source>
</reference>
<evidence type="ECO:0000313" key="2">
    <source>
        <dbReference type="Proteomes" id="UP000254304"/>
    </source>
</evidence>
<protein>
    <submittedName>
        <fullName evidence="1">Uncharacterized protein</fullName>
    </submittedName>
</protein>
<sequence length="48" mass="5335">MSRVEVLSHDSASSELLIHAVDGRRLLVTINNQQQPVRGTEFSATWQG</sequence>
<dbReference type="Proteomes" id="UP000254304">
    <property type="component" value="Unassembled WGS sequence"/>
</dbReference>
<evidence type="ECO:0000313" key="1">
    <source>
        <dbReference type="EMBL" id="STQ44601.1"/>
    </source>
</evidence>
<proteinExistence type="predicted"/>
<dbReference type="AlphaFoldDB" id="A0A377NAN6"/>